<sequence>MFTYHRCIHIKEERNSVRAEAPMISSLLVALQVFYFFSTPVLASEKYPECSCWQGKDEDCDKIREYLVDKILDVWNPKRVKPKYLCWVESYAQSVYWDPIEYEEIKGDFEKLERRGEGKDKYQTPEMLKPFLNKTIEGWRNNFTMITSKTRFGCYLHTSTETNTLLCLFTW</sequence>
<dbReference type="AlphaFoldDB" id="A0A368GH76"/>
<dbReference type="Pfam" id="PF17641">
    <property type="entry name" value="ASPRs"/>
    <property type="match status" value="1"/>
</dbReference>
<proteinExistence type="predicted"/>
<dbReference type="Proteomes" id="UP000252519">
    <property type="component" value="Unassembled WGS sequence"/>
</dbReference>
<dbReference type="EMBL" id="JOJR01000172">
    <property type="protein sequence ID" value="RCN43028.1"/>
    <property type="molecule type" value="Genomic_DNA"/>
</dbReference>
<evidence type="ECO:0000313" key="2">
    <source>
        <dbReference type="Proteomes" id="UP000252519"/>
    </source>
</evidence>
<gene>
    <name evidence="1" type="ORF">ANCCAN_10988</name>
</gene>
<evidence type="ECO:0000313" key="1">
    <source>
        <dbReference type="EMBL" id="RCN43028.1"/>
    </source>
</evidence>
<protein>
    <submittedName>
        <fullName evidence="1">Uncharacterized protein</fullName>
    </submittedName>
</protein>
<accession>A0A368GH76</accession>
<dbReference type="InterPro" id="IPR035109">
    <property type="entry name" value="ASPR"/>
</dbReference>
<name>A0A368GH76_ANCCA</name>
<organism evidence="1 2">
    <name type="scientific">Ancylostoma caninum</name>
    <name type="common">Dog hookworm</name>
    <dbReference type="NCBI Taxonomy" id="29170"/>
    <lineage>
        <taxon>Eukaryota</taxon>
        <taxon>Metazoa</taxon>
        <taxon>Ecdysozoa</taxon>
        <taxon>Nematoda</taxon>
        <taxon>Chromadorea</taxon>
        <taxon>Rhabditida</taxon>
        <taxon>Rhabditina</taxon>
        <taxon>Rhabditomorpha</taxon>
        <taxon>Strongyloidea</taxon>
        <taxon>Ancylostomatidae</taxon>
        <taxon>Ancylostomatinae</taxon>
        <taxon>Ancylostoma</taxon>
    </lineage>
</organism>
<reference evidence="1 2" key="1">
    <citation type="submission" date="2014-10" db="EMBL/GenBank/DDBJ databases">
        <title>Draft genome of the hookworm Ancylostoma caninum.</title>
        <authorList>
            <person name="Mitreva M."/>
        </authorList>
    </citation>
    <scope>NUCLEOTIDE SEQUENCE [LARGE SCALE GENOMIC DNA]</scope>
    <source>
        <strain evidence="1 2">Baltimore</strain>
    </source>
</reference>
<comment type="caution">
    <text evidence="1">The sequence shown here is derived from an EMBL/GenBank/DDBJ whole genome shotgun (WGS) entry which is preliminary data.</text>
</comment>
<keyword evidence="2" id="KW-1185">Reference proteome</keyword>